<dbReference type="OrthoDB" id="5651329at2"/>
<accession>A0A0W0W3P0</accession>
<name>A0A0W0W3P0_9GAMM</name>
<proteinExistence type="predicted"/>
<keyword evidence="2" id="KW-0812">Transmembrane</keyword>
<evidence type="ECO:0000256" key="2">
    <source>
        <dbReference type="SAM" id="Phobius"/>
    </source>
</evidence>
<evidence type="ECO:0000313" key="3">
    <source>
        <dbReference type="EMBL" id="KTD27076.1"/>
    </source>
</evidence>
<gene>
    <name evidence="3" type="ORF">Lmac_1324</name>
</gene>
<feature type="transmembrane region" description="Helical" evidence="2">
    <location>
        <begin position="1006"/>
        <end position="1027"/>
    </location>
</feature>
<dbReference type="EMBL" id="LNYL01000033">
    <property type="protein sequence ID" value="KTD27076.1"/>
    <property type="molecule type" value="Genomic_DNA"/>
</dbReference>
<comment type="caution">
    <text evidence="3">The sequence shown here is derived from an EMBL/GenBank/DDBJ whole genome shotgun (WGS) entry which is preliminary data.</text>
</comment>
<keyword evidence="1" id="KW-0175">Coiled coil</keyword>
<keyword evidence="4" id="KW-1185">Reference proteome</keyword>
<evidence type="ECO:0000313" key="4">
    <source>
        <dbReference type="Proteomes" id="UP000054908"/>
    </source>
</evidence>
<dbReference type="RefSeq" id="WP_058452102.1">
    <property type="nucleotide sequence ID" value="NZ_CAAAIB010000009.1"/>
</dbReference>
<feature type="coiled-coil region" evidence="1">
    <location>
        <begin position="841"/>
        <end position="889"/>
    </location>
</feature>
<organism evidence="3 4">
    <name type="scientific">Legionella maceachernii</name>
    <dbReference type="NCBI Taxonomy" id="466"/>
    <lineage>
        <taxon>Bacteria</taxon>
        <taxon>Pseudomonadati</taxon>
        <taxon>Pseudomonadota</taxon>
        <taxon>Gammaproteobacteria</taxon>
        <taxon>Legionellales</taxon>
        <taxon>Legionellaceae</taxon>
        <taxon>Legionella</taxon>
    </lineage>
</organism>
<dbReference type="Proteomes" id="UP000054908">
    <property type="component" value="Unassembled WGS sequence"/>
</dbReference>
<dbReference type="AlphaFoldDB" id="A0A0W0W3P0"/>
<dbReference type="PATRIC" id="fig|466.6.peg.1401"/>
<dbReference type="STRING" id="466.Lmac_1324"/>
<protein>
    <submittedName>
        <fullName evidence="3">Uncharacterized protein</fullName>
    </submittedName>
</protein>
<keyword evidence="2" id="KW-1133">Transmembrane helix</keyword>
<keyword evidence="2" id="KW-0472">Membrane</keyword>
<evidence type="ECO:0000256" key="1">
    <source>
        <dbReference type="SAM" id="Coils"/>
    </source>
</evidence>
<reference evidence="3 4" key="1">
    <citation type="submission" date="2015-11" db="EMBL/GenBank/DDBJ databases">
        <title>Genomic analysis of 38 Legionella species identifies large and diverse effector repertoires.</title>
        <authorList>
            <person name="Burstein D."/>
            <person name="Amaro F."/>
            <person name="Zusman T."/>
            <person name="Lifshitz Z."/>
            <person name="Cohen O."/>
            <person name="Gilbert J.A."/>
            <person name="Pupko T."/>
            <person name="Shuman H.A."/>
            <person name="Segal G."/>
        </authorList>
    </citation>
    <scope>NUCLEOTIDE SEQUENCE [LARGE SCALE GENOMIC DNA]</scope>
    <source>
        <strain evidence="3 4">PX-1-G2-E2</strain>
    </source>
</reference>
<sequence length="1065" mass="121219">MPKSTHLTNIFSLLQAAPVEEKNHFLFLLGTDTVFTQRPTALLEKNPKTRADRRSYKRGETLSYAAQAAVTLLGEQEQVEIGEKDNPLSYSSPSVDVVNGPTTLGSEVGERIALAVSLALRAAASGKERLFIPAHSRGAVEGVMLMSELKRIKKALREEPHKSLYDILCAAPATDDNTYIAEAMKKLFSPADNDTYESRQALRARLDKLDKYPFLIDPVPGGSKFGLKMLRWHSPRFYEEPECSDYELLLYRDERTCCFTPIVPKGMKAKLIPGHHGTGSGNRYNQQSEKVPDTLHARDTTTVQDLLLCKMFDFFDRYSNGRFRQSEPHQLDLEHKEYKGYKGLDQVLNEFLNANEADRSKQLLALYTKILENDKAYRHFADSGKGYAWLRTQYATGGKRYVHYQVHYHQSMETVAPTLHEDFINEEHALLCLRDYIQFDEFAKAPLHEMVGKITDGLAETIDKMLESTEVIALSDNDEELERFAAQSDTKPETLKILRLLQNEQGCKIFFSGLSILVDAISQKYLRNNLSAEEYKQLRDVIEQPFILLKAKKKEAAAKQDFPAEYQKIIDQCDDMIQQGTKQTIEMHYRSIIEQADALWIQIKHRLASPEHFNAVFQIFVENLTKGENVPNKVREIQAFLAEIKPDSIDSIQNGINSAIDSLGELPENEISTIKGFIANKQREFLQSCFDAHQTSVKDYLINLERLYKLANNLYNDFPSLQNLVSDKKIDIEPQELNFRALGLIQAGGALLDALVKERKFNLRQQPDYISQKFFNLIKQEAIKLGTPSPEIEDLQQQLEQQLRKTAELEKTLHGDSRNALQARQSITELKLQLLSASSTLEDKNSEIALQQQQIEALKQQIEKNTGEIERIESACRNVNETINALLSEKEINKAGLISYKLLPPTNKYLDHLLRKAQKYKSDLPEDLNTPLPNLSESDFSSPSAKKEYDLIVDKFNFVLGLKNKLNDTKNYPLPSQRVDNFSQALQEKNKLDVHRDEAWIRYTKTCFAVLGIIITGIIPGAAYLLYCAANNKPSPLFFNHYTRGERYLAECQKELNPVVSPVQG</sequence>